<feature type="active site" description="Proton acceptor" evidence="8">
    <location>
        <position position="527"/>
    </location>
</feature>
<feature type="binding site" evidence="9">
    <location>
        <position position="218"/>
    </location>
    <ligand>
        <name>substrate</name>
    </ligand>
</feature>
<feature type="binding site" evidence="9">
    <location>
        <position position="216"/>
    </location>
    <ligand>
        <name>substrate</name>
    </ligand>
</feature>
<feature type="active site" evidence="10">
    <location>
        <position position="259"/>
    </location>
</feature>
<feature type="active site" description="Proton donor" evidence="8">
    <location>
        <position position="308"/>
    </location>
</feature>
<dbReference type="Gene3D" id="2.60.40.290">
    <property type="match status" value="1"/>
</dbReference>
<feature type="binding site" evidence="9">
    <location>
        <position position="359"/>
    </location>
    <ligand>
        <name>substrate</name>
    </ligand>
</feature>
<dbReference type="OrthoDB" id="309899at2"/>
<evidence type="ECO:0000256" key="6">
    <source>
        <dbReference type="ARBA" id="ARBA00023295"/>
    </source>
</evidence>
<accession>A0A543J6U7</accession>
<gene>
    <name evidence="14" type="ORF">FHX81_0821</name>
</gene>
<dbReference type="RefSeq" id="WP_141975277.1">
    <property type="nucleotide sequence ID" value="NZ_VFPP01000001.1"/>
</dbReference>
<keyword evidence="6 11" id="KW-0326">Glycosidase</keyword>
<keyword evidence="15" id="KW-1185">Reference proteome</keyword>
<keyword evidence="2 11" id="KW-0378">Hydrolase</keyword>
<feature type="binding site" evidence="9">
    <location>
        <position position="525"/>
    </location>
    <ligand>
        <name>substrate</name>
    </ligand>
</feature>
<dbReference type="SUPFAM" id="SSF51989">
    <property type="entry name" value="Glycosyl hydrolases family 6, cellulases"/>
    <property type="match status" value="1"/>
</dbReference>
<dbReference type="InterPro" id="IPR036434">
    <property type="entry name" value="Beta_cellobiohydrolase_sf"/>
</dbReference>
<feature type="binding site" evidence="9">
    <location>
        <position position="396"/>
    </location>
    <ligand>
        <name>substrate</name>
    </ligand>
</feature>
<dbReference type="InterPro" id="IPR016288">
    <property type="entry name" value="Beta_cellobiohydrolase"/>
</dbReference>
<dbReference type="PANTHER" id="PTHR34876:SF4">
    <property type="entry name" value="1,4-BETA-D-GLUCAN CELLOBIOHYDROLASE C-RELATED"/>
    <property type="match status" value="1"/>
</dbReference>
<dbReference type="PROSITE" id="PS51173">
    <property type="entry name" value="CBM2"/>
    <property type="match status" value="1"/>
</dbReference>
<keyword evidence="5 11" id="KW-0119">Carbohydrate metabolism</keyword>
<dbReference type="InterPro" id="IPR008965">
    <property type="entry name" value="CBM2/CBM3_carb-bd_dom_sf"/>
</dbReference>
<name>A0A543J6U7_9PSEU</name>
<evidence type="ECO:0000313" key="15">
    <source>
        <dbReference type="Proteomes" id="UP000316628"/>
    </source>
</evidence>
<feature type="domain" description="CBM2" evidence="13">
    <location>
        <begin position="29"/>
        <end position="138"/>
    </location>
</feature>
<feature type="signal peptide" evidence="11">
    <location>
        <begin position="1"/>
        <end position="32"/>
    </location>
</feature>
<feature type="binding site" evidence="9">
    <location>
        <position position="494"/>
    </location>
    <ligand>
        <name>substrate</name>
    </ligand>
</feature>
<dbReference type="EC" id="3.2.1.-" evidence="11"/>
<evidence type="ECO:0000256" key="9">
    <source>
        <dbReference type="PIRSR" id="PIRSR001100-2"/>
    </source>
</evidence>
<keyword evidence="7 11" id="KW-0624">Polysaccharide degradation</keyword>
<keyword evidence="1 11" id="KW-0732">Signal</keyword>
<dbReference type="SMART" id="SM00637">
    <property type="entry name" value="CBD_II"/>
    <property type="match status" value="1"/>
</dbReference>
<reference evidence="14 15" key="1">
    <citation type="submission" date="2019-06" db="EMBL/GenBank/DDBJ databases">
        <title>Sequencing the genomes of 1000 actinobacteria strains.</title>
        <authorList>
            <person name="Klenk H.-P."/>
        </authorList>
    </citation>
    <scope>NUCLEOTIDE SEQUENCE [LARGE SCALE GENOMIC DNA]</scope>
    <source>
        <strain evidence="14 15">DSM 45456</strain>
    </source>
</reference>
<feature type="chain" id="PRO_5022262268" description="Glucanase" evidence="11">
    <location>
        <begin position="33"/>
        <end position="591"/>
    </location>
</feature>
<dbReference type="Pfam" id="PF00553">
    <property type="entry name" value="CBM_2"/>
    <property type="match status" value="1"/>
</dbReference>
<dbReference type="PRINTS" id="PR00733">
    <property type="entry name" value="GLHYDRLASE6"/>
</dbReference>
<evidence type="ECO:0000256" key="1">
    <source>
        <dbReference type="ARBA" id="ARBA00022729"/>
    </source>
</evidence>
<evidence type="ECO:0000313" key="14">
    <source>
        <dbReference type="EMBL" id="TQM78551.1"/>
    </source>
</evidence>
<evidence type="ECO:0000256" key="7">
    <source>
        <dbReference type="ARBA" id="ARBA00023326"/>
    </source>
</evidence>
<dbReference type="AlphaFoldDB" id="A0A543J6U7"/>
<comment type="caution">
    <text evidence="14">The sequence shown here is derived from an EMBL/GenBank/DDBJ whole genome shotgun (WGS) entry which is preliminary data.</text>
</comment>
<dbReference type="EMBL" id="VFPP01000001">
    <property type="protein sequence ID" value="TQM78551.1"/>
    <property type="molecule type" value="Genomic_DNA"/>
</dbReference>
<keyword evidence="3 11" id="KW-0136">Cellulose degradation</keyword>
<dbReference type="PANTHER" id="PTHR34876">
    <property type="match status" value="1"/>
</dbReference>
<dbReference type="PROSITE" id="PS00655">
    <property type="entry name" value="GLYCOSYL_HYDROL_F6_1"/>
    <property type="match status" value="1"/>
</dbReference>
<dbReference type="SUPFAM" id="SSF49384">
    <property type="entry name" value="Carbohydrate-binding domain"/>
    <property type="match status" value="1"/>
</dbReference>
<dbReference type="InterPro" id="IPR001919">
    <property type="entry name" value="CBD2"/>
</dbReference>
<evidence type="ECO:0000256" key="12">
    <source>
        <dbReference type="SAM" id="MobiDB-lite"/>
    </source>
</evidence>
<evidence type="ECO:0000256" key="2">
    <source>
        <dbReference type="ARBA" id="ARBA00022801"/>
    </source>
</evidence>
<feature type="compositionally biased region" description="Low complexity" evidence="12">
    <location>
        <begin position="140"/>
        <end position="163"/>
    </location>
</feature>
<organism evidence="14 15">
    <name type="scientific">Saccharothrix saharensis</name>
    <dbReference type="NCBI Taxonomy" id="571190"/>
    <lineage>
        <taxon>Bacteria</taxon>
        <taxon>Bacillati</taxon>
        <taxon>Actinomycetota</taxon>
        <taxon>Actinomycetes</taxon>
        <taxon>Pseudonocardiales</taxon>
        <taxon>Pseudonocardiaceae</taxon>
        <taxon>Saccharothrix</taxon>
    </lineage>
</organism>
<evidence type="ECO:0000256" key="4">
    <source>
        <dbReference type="ARBA" id="ARBA00023157"/>
    </source>
</evidence>
<dbReference type="InterPro" id="IPR012291">
    <property type="entry name" value="CBM2_carb-bd_dom_sf"/>
</dbReference>
<evidence type="ECO:0000256" key="10">
    <source>
        <dbReference type="PROSITE-ProRule" id="PRU10056"/>
    </source>
</evidence>
<keyword evidence="4" id="KW-1015">Disulfide bond</keyword>
<evidence type="ECO:0000256" key="8">
    <source>
        <dbReference type="PIRSR" id="PIRSR001100-1"/>
    </source>
</evidence>
<proteinExistence type="inferred from homology"/>
<dbReference type="InterPro" id="IPR001524">
    <property type="entry name" value="Glyco_hydro_6_CS"/>
</dbReference>
<dbReference type="Pfam" id="PF01341">
    <property type="entry name" value="Glyco_hydro_6"/>
    <property type="match status" value="1"/>
</dbReference>
<dbReference type="Proteomes" id="UP000316628">
    <property type="component" value="Unassembled WGS sequence"/>
</dbReference>
<evidence type="ECO:0000256" key="3">
    <source>
        <dbReference type="ARBA" id="ARBA00023001"/>
    </source>
</evidence>
<feature type="binding site" evidence="9">
    <location>
        <position position="356"/>
    </location>
    <ligand>
        <name>substrate</name>
    </ligand>
</feature>
<dbReference type="GO" id="GO:0030247">
    <property type="term" value="F:polysaccharide binding"/>
    <property type="evidence" value="ECO:0007669"/>
    <property type="project" value="UniProtKB-UniRule"/>
</dbReference>
<protein>
    <recommendedName>
        <fullName evidence="11">Glucanase</fullName>
        <ecNumber evidence="11">3.2.1.-</ecNumber>
    </recommendedName>
</protein>
<feature type="region of interest" description="Disordered" evidence="12">
    <location>
        <begin position="138"/>
        <end position="170"/>
    </location>
</feature>
<sequence length="591" mass="61335">MTATKLARGGAAAAALTLCSGLLVLASTSADAAPGCSVDYRVNQWDSGFTANVTLHNLGDPITSGWTLEWDFPGNQKITNGWSATYAQSGQHVSAKNPSWAGSLPTGGSATIGFNGSYSGTNALPTSFKLNGVTCGGGPTSTTTSTSTSTSTTTTTTTTTSTTPDTPGEHVANPYVGAKGYLNPDYVANVNGLADATGGALGTSMRKVAQNSTAVWMDRIGAITAGRGLTGHLDEALRQASGGTPVVIQVVIYDLPNRDCAALASNGELKVSENGLARYKAEYIDPIAAILADPKYRSLRIVGIVEPDSLPNLVTNLSKPKCAEAGSSGAYVQGIQYALNKLSAIPNVYNYVDIAHAGWLGWDTNMGPAVQLIANTIKGTTKGVDSVDGFVSNMANTSPTDEPNLPDPGFTVGGQPLRSATFYQWNPYFDEADFGTEMRNRFIAAGFPSGIGMLIDTSRNGWGGPNRPTAASGSTVDAYVNSGRVDRKLHRGNWCNQAGAGIGERPTAAPRAGFDAYVWIKPPGESDGIATKTDGPNEEGKQHDPMCDPAFRGDDQANGGNLTGAMAGAPHAGAWFPAGFTSLVQNAYPVL</sequence>
<comment type="similarity">
    <text evidence="11">Belongs to the glycosyl hydrolase family 6.</text>
</comment>
<dbReference type="GO" id="GO:0030245">
    <property type="term" value="P:cellulose catabolic process"/>
    <property type="evidence" value="ECO:0007669"/>
    <property type="project" value="UniProtKB-KW"/>
</dbReference>
<dbReference type="Gene3D" id="3.20.20.40">
    <property type="entry name" value="1, 4-beta cellobiohydrolase"/>
    <property type="match status" value="1"/>
</dbReference>
<evidence type="ECO:0000256" key="5">
    <source>
        <dbReference type="ARBA" id="ARBA00023277"/>
    </source>
</evidence>
<evidence type="ECO:0000259" key="13">
    <source>
        <dbReference type="PROSITE" id="PS51173"/>
    </source>
</evidence>
<feature type="binding site" evidence="9">
    <location>
        <position position="521"/>
    </location>
    <ligand>
        <name>substrate</name>
    </ligand>
</feature>
<dbReference type="GO" id="GO:0004553">
    <property type="term" value="F:hydrolase activity, hydrolyzing O-glycosyl compounds"/>
    <property type="evidence" value="ECO:0007669"/>
    <property type="project" value="InterPro"/>
</dbReference>
<evidence type="ECO:0000256" key="11">
    <source>
        <dbReference type="RuleBase" id="RU361186"/>
    </source>
</evidence>
<dbReference type="PIRSF" id="PIRSF001100">
    <property type="entry name" value="Beta_cellobiohydrolase"/>
    <property type="match status" value="1"/>
</dbReference>